<dbReference type="HOGENOM" id="CLU_2384038_0_0_5"/>
<gene>
    <name evidence="1" type="ordered locus">SAR116_1161</name>
</gene>
<keyword evidence="1" id="KW-0808">Transferase</keyword>
<dbReference type="AlphaFoldDB" id="D5BT07"/>
<dbReference type="Proteomes" id="UP000007460">
    <property type="component" value="Chromosome"/>
</dbReference>
<proteinExistence type="predicted"/>
<accession>D5BT07</accession>
<evidence type="ECO:0000313" key="2">
    <source>
        <dbReference type="Proteomes" id="UP000007460"/>
    </source>
</evidence>
<organism evidence="1 2">
    <name type="scientific">Puniceispirillum marinum (strain IMCC1322)</name>
    <dbReference type="NCBI Taxonomy" id="488538"/>
    <lineage>
        <taxon>Bacteria</taxon>
        <taxon>Pseudomonadati</taxon>
        <taxon>Pseudomonadota</taxon>
        <taxon>Alphaproteobacteria</taxon>
        <taxon>Candidatus Puniceispirillales</taxon>
        <taxon>Candidatus Puniceispirillaceae</taxon>
        <taxon>Candidatus Puniceispirillum</taxon>
    </lineage>
</organism>
<protein>
    <submittedName>
        <fullName evidence="1">Acyl-CoA synthase</fullName>
        <ecNumber evidence="1">2.3.1.86</ecNumber>
    </submittedName>
</protein>
<keyword evidence="2" id="KW-1185">Reference proteome</keyword>
<dbReference type="GO" id="GO:0004321">
    <property type="term" value="F:fatty-acyl-CoA synthase activity"/>
    <property type="evidence" value="ECO:0007669"/>
    <property type="project" value="UniProtKB-EC"/>
</dbReference>
<dbReference type="KEGG" id="apb:SAR116_1161"/>
<sequence>MRLTDRDPRTECAIIPFQRPHQDTDSVTISNIAAVIAVTVLHNCDMSPEEKLISIIEASGEAEILDAVDGIEAFSECDEAFNGAVNDNERISIV</sequence>
<name>D5BT07_PUNMI</name>
<dbReference type="EC" id="2.3.1.86" evidence="1"/>
<dbReference type="EMBL" id="CP001751">
    <property type="protein sequence ID" value="ADE39404.1"/>
    <property type="molecule type" value="Genomic_DNA"/>
</dbReference>
<reference evidence="1 2" key="1">
    <citation type="journal article" date="2010" name="J. Bacteriol.">
        <title>Complete genome sequence of "Candidatus Puniceispirillum marinum" IMCC1322, a representative of the SAR116 clade in the Alphaproteobacteria.</title>
        <authorList>
            <person name="Oh H.M."/>
            <person name="Kwon K.K."/>
            <person name="Kang I."/>
            <person name="Kang S.G."/>
            <person name="Lee J.H."/>
            <person name="Kim S.J."/>
            <person name="Cho J.C."/>
        </authorList>
    </citation>
    <scope>NUCLEOTIDE SEQUENCE [LARGE SCALE GENOMIC DNA]</scope>
    <source>
        <strain evidence="1 2">IMCC1322</strain>
    </source>
</reference>
<evidence type="ECO:0000313" key="1">
    <source>
        <dbReference type="EMBL" id="ADE39404.1"/>
    </source>
</evidence>
<keyword evidence="1" id="KW-0012">Acyltransferase</keyword>
<dbReference type="RefSeq" id="WP_013046033.1">
    <property type="nucleotide sequence ID" value="NC_014010.1"/>
</dbReference>